<dbReference type="PROSITE" id="PS51704">
    <property type="entry name" value="GP_PDE"/>
    <property type="match status" value="1"/>
</dbReference>
<name>A0A917FE33_9PROT</name>
<gene>
    <name evidence="2" type="primary">ugpQ</name>
    <name evidence="2" type="ORF">GCM10011332_28160</name>
</gene>
<dbReference type="PANTHER" id="PTHR46211:SF1">
    <property type="entry name" value="GLYCEROPHOSPHODIESTER PHOSPHODIESTERASE, CYTOPLASMIC"/>
    <property type="match status" value="1"/>
</dbReference>
<reference evidence="2" key="2">
    <citation type="submission" date="2020-09" db="EMBL/GenBank/DDBJ databases">
        <authorList>
            <person name="Sun Q."/>
            <person name="Zhou Y."/>
        </authorList>
    </citation>
    <scope>NUCLEOTIDE SEQUENCE</scope>
    <source>
        <strain evidence="2">CGMCC 1.15254</strain>
    </source>
</reference>
<dbReference type="GO" id="GO:0008081">
    <property type="term" value="F:phosphoric diester hydrolase activity"/>
    <property type="evidence" value="ECO:0007669"/>
    <property type="project" value="InterPro"/>
</dbReference>
<feature type="domain" description="GP-PDE" evidence="1">
    <location>
        <begin position="4"/>
        <end position="239"/>
    </location>
</feature>
<sequence>MQMANVIGHRGCAAHAPENSLAGIRDAARVGCRWIEADATLLADGTVVLFHDDSLDRCTNASGFIREQDWEQAVQLDIGQWFGDGRFVGERMPLLRDALACCRALNLGFNIELKTHRGEGEQLGLAVADIVGEETDNILVSSFDQAALLGFRQKNPHCPLAIIYDELPQDWEQQANDLNVVSIHLWERPLTKETIEAVKQSGRDLYVFTINDRRAAKRLWAMGVDGVFSDYPDTVLSVQGS</sequence>
<dbReference type="GO" id="GO:0006629">
    <property type="term" value="P:lipid metabolic process"/>
    <property type="evidence" value="ECO:0007669"/>
    <property type="project" value="InterPro"/>
</dbReference>
<evidence type="ECO:0000313" key="2">
    <source>
        <dbReference type="EMBL" id="GGF72554.1"/>
    </source>
</evidence>
<comment type="caution">
    <text evidence="2">The sequence shown here is derived from an EMBL/GenBank/DDBJ whole genome shotgun (WGS) entry which is preliminary data.</text>
</comment>
<dbReference type="Proteomes" id="UP000632498">
    <property type="component" value="Unassembled WGS sequence"/>
</dbReference>
<dbReference type="RefSeq" id="WP_188666408.1">
    <property type="nucleotide sequence ID" value="NZ_BMHV01000025.1"/>
</dbReference>
<dbReference type="AlphaFoldDB" id="A0A917FE33"/>
<dbReference type="Pfam" id="PF03009">
    <property type="entry name" value="GDPD"/>
    <property type="match status" value="1"/>
</dbReference>
<evidence type="ECO:0000313" key="3">
    <source>
        <dbReference type="Proteomes" id="UP000632498"/>
    </source>
</evidence>
<organism evidence="2 3">
    <name type="scientific">Terasakiella brassicae</name>
    <dbReference type="NCBI Taxonomy" id="1634917"/>
    <lineage>
        <taxon>Bacteria</taxon>
        <taxon>Pseudomonadati</taxon>
        <taxon>Pseudomonadota</taxon>
        <taxon>Alphaproteobacteria</taxon>
        <taxon>Rhodospirillales</taxon>
        <taxon>Terasakiellaceae</taxon>
        <taxon>Terasakiella</taxon>
    </lineage>
</organism>
<dbReference type="Gene3D" id="3.20.20.190">
    <property type="entry name" value="Phosphatidylinositol (PI) phosphodiesterase"/>
    <property type="match status" value="1"/>
</dbReference>
<dbReference type="InterPro" id="IPR030395">
    <property type="entry name" value="GP_PDE_dom"/>
</dbReference>
<keyword evidence="3" id="KW-1185">Reference proteome</keyword>
<evidence type="ECO:0000259" key="1">
    <source>
        <dbReference type="PROSITE" id="PS51704"/>
    </source>
</evidence>
<proteinExistence type="predicted"/>
<dbReference type="InterPro" id="IPR017946">
    <property type="entry name" value="PLC-like_Pdiesterase_TIM-brl"/>
</dbReference>
<dbReference type="PANTHER" id="PTHR46211">
    <property type="entry name" value="GLYCEROPHOSPHORYL DIESTER PHOSPHODIESTERASE"/>
    <property type="match status" value="1"/>
</dbReference>
<accession>A0A917FE33</accession>
<dbReference type="SUPFAM" id="SSF51695">
    <property type="entry name" value="PLC-like phosphodiesterases"/>
    <property type="match status" value="1"/>
</dbReference>
<protein>
    <submittedName>
        <fullName evidence="2">Glycerophosphoryl diester phosphodiesterase</fullName>
    </submittedName>
</protein>
<dbReference type="EMBL" id="BMHV01000025">
    <property type="protein sequence ID" value="GGF72554.1"/>
    <property type="molecule type" value="Genomic_DNA"/>
</dbReference>
<reference evidence="2" key="1">
    <citation type="journal article" date="2014" name="Int. J. Syst. Evol. Microbiol.">
        <title>Complete genome sequence of Corynebacterium casei LMG S-19264T (=DSM 44701T), isolated from a smear-ripened cheese.</title>
        <authorList>
            <consortium name="US DOE Joint Genome Institute (JGI-PGF)"/>
            <person name="Walter F."/>
            <person name="Albersmeier A."/>
            <person name="Kalinowski J."/>
            <person name="Ruckert C."/>
        </authorList>
    </citation>
    <scope>NUCLEOTIDE SEQUENCE</scope>
    <source>
        <strain evidence="2">CGMCC 1.15254</strain>
    </source>
</reference>